<dbReference type="AlphaFoldDB" id="A0A507DB78"/>
<comment type="caution">
    <text evidence="6">The sequence shown here is derived from an EMBL/GenBank/DDBJ whole genome shotgun (WGS) entry which is preliminary data.</text>
</comment>
<proteinExistence type="inferred from homology"/>
<evidence type="ECO:0000313" key="9">
    <source>
        <dbReference type="Proteomes" id="UP000320475"/>
    </source>
</evidence>
<evidence type="ECO:0000256" key="2">
    <source>
        <dbReference type="ARBA" id="ARBA00006856"/>
    </source>
</evidence>
<feature type="compositionally biased region" description="Basic residues" evidence="4">
    <location>
        <begin position="41"/>
        <end position="57"/>
    </location>
</feature>
<evidence type="ECO:0000256" key="1">
    <source>
        <dbReference type="ARBA" id="ARBA00004604"/>
    </source>
</evidence>
<dbReference type="GO" id="GO:0042274">
    <property type="term" value="P:ribosomal small subunit biogenesis"/>
    <property type="evidence" value="ECO:0007669"/>
    <property type="project" value="TreeGrafter"/>
</dbReference>
<feature type="compositionally biased region" description="Acidic residues" evidence="4">
    <location>
        <begin position="309"/>
        <end position="318"/>
    </location>
</feature>
<evidence type="ECO:0000256" key="3">
    <source>
        <dbReference type="ARBA" id="ARBA00023242"/>
    </source>
</evidence>
<feature type="compositionally biased region" description="Basic and acidic residues" evidence="4">
    <location>
        <begin position="71"/>
        <end position="86"/>
    </location>
</feature>
<dbReference type="EMBL" id="QEAM01000058">
    <property type="protein sequence ID" value="TPX48160.1"/>
    <property type="molecule type" value="Genomic_DNA"/>
</dbReference>
<evidence type="ECO:0000313" key="8">
    <source>
        <dbReference type="Proteomes" id="UP000317494"/>
    </source>
</evidence>
<dbReference type="Pfam" id="PF02854">
    <property type="entry name" value="MIF4G"/>
    <property type="match status" value="1"/>
</dbReference>
<dbReference type="PROSITE" id="PS51366">
    <property type="entry name" value="MI"/>
    <property type="match status" value="1"/>
</dbReference>
<accession>A0A507DB78</accession>
<keyword evidence="8" id="KW-1185">Reference proteome</keyword>
<keyword evidence="3" id="KW-0539">Nucleus</keyword>
<dbReference type="GO" id="GO:0005730">
    <property type="term" value="C:nucleolus"/>
    <property type="evidence" value="ECO:0007669"/>
    <property type="project" value="UniProtKB-SubCell"/>
</dbReference>
<dbReference type="GO" id="GO:0003723">
    <property type="term" value="F:RNA binding"/>
    <property type="evidence" value="ECO:0007669"/>
    <property type="project" value="InterPro"/>
</dbReference>
<name>A0A507DB78_9FUNG</name>
<feature type="compositionally biased region" description="Basic and acidic residues" evidence="4">
    <location>
        <begin position="115"/>
        <end position="126"/>
    </location>
</feature>
<feature type="compositionally biased region" description="Basic residues" evidence="4">
    <location>
        <begin position="1"/>
        <end position="14"/>
    </location>
</feature>
<sequence length="859" mass="95861">MKQQYRRPHKRAHSQQRTGPRIPSALLTELGLPTSPSSNSSKHRRGPRLSVLKRKDKRQQQKIDKRRKTQAHHDRNAYQDAPETHQPHPKFNPLKNANCPSVDHDTVRPTKRPRRLDNGKGCEATKTDNIPNQAGLDGFAAKNPNVYKLLVADGLAKHVATGIELQNTFEQDDTDIAYYTKKLGIKKGKNRNSKELHLDGLDDLLDGLLDKDKSLDNEVVRNPSSSIDEDAEDIKYGGDSSQEDAGDVVTLEEMDELEYEDDTDDDTDDITENEDDNDDDDDDSAEKDALTELDDDVKVLEVGVNPDSEAQDSSEDEASTSVQSTSGLANSTKYTPPHLRPQTKSPQYERLRRQLQGLVNRLSDSNIESIISGIESCFQSHPRHDVTEILTNLLVASVAEKIHLLDSFVCTYAALITAIYTLVGTDIGAQMLQSTVEMFLKAQSQCKLSASTTEEPAASARQATNIAALLAYLYNFQLVASVLVYDIVRECITGLSETDVEILLKMLRLCGHQLRSDDPQALKDIVASVQAEASKRDMTSSRLRFLVESVIDLKNNRKRRVGSANVLLEQQEKLTKIVHSILMKRHGHSNEPLRCSLDEIRSVNKRGRWWVVGAAWVGNQHNSPANEPQMQRDDARVSTSTGTTNMSTLVELARKQGMNTEIRRNVFVALMSAEDCADALSRLDALKLSPPRDREAVRVLVHCCTREKGFNPYYALVAQGLVERNFGMKITFQYALWDALKEMDDGGVRRAVHLARLYGYMIVKGGMNLNVLKILNFASLTGAQQIFLTALFEKIFKSSDSSGRNKGDDALIRVLIDGIKDKVVAEGVALFLITFKSSEGKAVVEKRAALFRQRILEIE</sequence>
<dbReference type="SMART" id="SM00544">
    <property type="entry name" value="MA3"/>
    <property type="match status" value="1"/>
</dbReference>
<evidence type="ECO:0000313" key="6">
    <source>
        <dbReference type="EMBL" id="TPX48160.1"/>
    </source>
</evidence>
<feature type="compositionally biased region" description="Acidic residues" evidence="4">
    <location>
        <begin position="241"/>
        <end position="286"/>
    </location>
</feature>
<feature type="region of interest" description="Disordered" evidence="4">
    <location>
        <begin position="216"/>
        <end position="286"/>
    </location>
</feature>
<protein>
    <recommendedName>
        <fullName evidence="5">MI domain-containing protein</fullName>
    </recommendedName>
</protein>
<dbReference type="OrthoDB" id="361797at2759"/>
<dbReference type="STRING" id="286115.A0A507DB78"/>
<organism evidence="6 9">
    <name type="scientific">Synchytrium endobioticum</name>
    <dbReference type="NCBI Taxonomy" id="286115"/>
    <lineage>
        <taxon>Eukaryota</taxon>
        <taxon>Fungi</taxon>
        <taxon>Fungi incertae sedis</taxon>
        <taxon>Chytridiomycota</taxon>
        <taxon>Chytridiomycota incertae sedis</taxon>
        <taxon>Chytridiomycetes</taxon>
        <taxon>Synchytriales</taxon>
        <taxon>Synchytriaceae</taxon>
        <taxon>Synchytrium</taxon>
    </lineage>
</organism>
<dbReference type="InterPro" id="IPR050781">
    <property type="entry name" value="CWC22_splicing_factor"/>
</dbReference>
<reference evidence="8 9" key="1">
    <citation type="journal article" date="2019" name="Sci. Rep.">
        <title>Comparative genomics of chytrid fungi reveal insights into the obligate biotrophic and pathogenic lifestyle of Synchytrium endobioticum.</title>
        <authorList>
            <person name="van de Vossenberg B.T.L.H."/>
            <person name="Warris S."/>
            <person name="Nguyen H.D.T."/>
            <person name="van Gent-Pelzer M.P.E."/>
            <person name="Joly D.L."/>
            <person name="van de Geest H.C."/>
            <person name="Bonants P.J.M."/>
            <person name="Smith D.S."/>
            <person name="Levesque C.A."/>
            <person name="van der Lee T.A.J."/>
        </authorList>
    </citation>
    <scope>NUCLEOTIDE SEQUENCE [LARGE SCALE GENOMIC DNA]</scope>
    <source>
        <strain evidence="6 9">LEV6574</strain>
        <strain evidence="7 8">MB42</strain>
    </source>
</reference>
<dbReference type="InterPro" id="IPR003891">
    <property type="entry name" value="Initiation_fac_eIF4g_MI"/>
</dbReference>
<dbReference type="EMBL" id="QEAN01000048">
    <property type="protein sequence ID" value="TPX51920.1"/>
    <property type="molecule type" value="Genomic_DNA"/>
</dbReference>
<gene>
    <name evidence="6" type="ORF">SeLEV6574_g02212</name>
    <name evidence="7" type="ORF">SeMB42_g01779</name>
</gene>
<dbReference type="SMART" id="SM00543">
    <property type="entry name" value="MIF4G"/>
    <property type="match status" value="1"/>
</dbReference>
<evidence type="ECO:0000313" key="7">
    <source>
        <dbReference type="EMBL" id="TPX51920.1"/>
    </source>
</evidence>
<dbReference type="InterPro" id="IPR016024">
    <property type="entry name" value="ARM-type_fold"/>
</dbReference>
<dbReference type="Pfam" id="PF02847">
    <property type="entry name" value="MA3"/>
    <property type="match status" value="1"/>
</dbReference>
<dbReference type="Proteomes" id="UP000317494">
    <property type="component" value="Unassembled WGS sequence"/>
</dbReference>
<evidence type="ECO:0000259" key="5">
    <source>
        <dbReference type="PROSITE" id="PS51366"/>
    </source>
</evidence>
<dbReference type="PANTHER" id="PTHR18034">
    <property type="entry name" value="CELL CYCLE CONTROL PROTEIN CWF22-RELATED"/>
    <property type="match status" value="1"/>
</dbReference>
<dbReference type="VEuPathDB" id="FungiDB:SeMB42_g01779"/>
<dbReference type="InterPro" id="IPR003890">
    <property type="entry name" value="MIF4G-like_typ-3"/>
</dbReference>
<dbReference type="SUPFAM" id="SSF48371">
    <property type="entry name" value="ARM repeat"/>
    <property type="match status" value="1"/>
</dbReference>
<evidence type="ECO:0000256" key="4">
    <source>
        <dbReference type="SAM" id="MobiDB-lite"/>
    </source>
</evidence>
<dbReference type="PANTHER" id="PTHR18034:SF4">
    <property type="entry name" value="NUCLEOLAR MIF4G DOMAIN-CONTAINING PROTEIN 1"/>
    <property type="match status" value="1"/>
</dbReference>
<comment type="subcellular location">
    <subcellularLocation>
        <location evidence="1">Nucleus</location>
        <location evidence="1">Nucleolus</location>
    </subcellularLocation>
</comment>
<dbReference type="Proteomes" id="UP000320475">
    <property type="component" value="Unassembled WGS sequence"/>
</dbReference>
<feature type="compositionally biased region" description="Polar residues" evidence="4">
    <location>
        <begin position="322"/>
        <end position="334"/>
    </location>
</feature>
<comment type="similarity">
    <text evidence="2">Belongs to the CWC22 family.</text>
</comment>
<feature type="region of interest" description="Disordered" evidence="4">
    <location>
        <begin position="306"/>
        <end position="347"/>
    </location>
</feature>
<feature type="region of interest" description="Disordered" evidence="4">
    <location>
        <begin position="1"/>
        <end position="135"/>
    </location>
</feature>
<dbReference type="Gene3D" id="1.25.40.180">
    <property type="match status" value="1"/>
</dbReference>
<feature type="domain" description="MI" evidence="5">
    <location>
        <begin position="661"/>
        <end position="777"/>
    </location>
</feature>